<dbReference type="RefSeq" id="WP_074217593.1">
    <property type="nucleotide sequence ID" value="NZ_FSRG01000006.1"/>
</dbReference>
<dbReference type="PANTHER" id="PTHR30408:SF12">
    <property type="entry name" value="TYPE I RESTRICTION ENZYME MJAVIII SPECIFICITY SUBUNIT"/>
    <property type="match status" value="1"/>
</dbReference>
<accession>A0A1N6IFQ1</accession>
<protein>
    <submittedName>
        <fullName evidence="3">Type I restriction enzyme, S subunit</fullName>
    </submittedName>
</protein>
<dbReference type="STRING" id="1121457.SAMN02745161_2706"/>
<keyword evidence="2" id="KW-0238">DNA-binding</keyword>
<dbReference type="EMBL" id="FSRG01000006">
    <property type="protein sequence ID" value="SIO30850.1"/>
    <property type="molecule type" value="Genomic_DNA"/>
</dbReference>
<dbReference type="Proteomes" id="UP000184694">
    <property type="component" value="Unassembled WGS sequence"/>
</dbReference>
<dbReference type="OrthoDB" id="512700at2"/>
<gene>
    <name evidence="3" type="ORF">SAMN02745161_2706</name>
</gene>
<dbReference type="SUPFAM" id="SSF116734">
    <property type="entry name" value="DNA methylase specificity domain"/>
    <property type="match status" value="2"/>
</dbReference>
<dbReference type="InterPro" id="IPR052021">
    <property type="entry name" value="Type-I_RS_S_subunit"/>
</dbReference>
<dbReference type="PANTHER" id="PTHR30408">
    <property type="entry name" value="TYPE-1 RESTRICTION ENZYME ECOKI SPECIFICITY PROTEIN"/>
    <property type="match status" value="1"/>
</dbReference>
<dbReference type="GO" id="GO:0003677">
    <property type="term" value="F:DNA binding"/>
    <property type="evidence" value="ECO:0007669"/>
    <property type="project" value="UniProtKB-KW"/>
</dbReference>
<dbReference type="GO" id="GO:0009307">
    <property type="term" value="P:DNA restriction-modification system"/>
    <property type="evidence" value="ECO:0007669"/>
    <property type="project" value="UniProtKB-KW"/>
</dbReference>
<sequence>MVVARVSEYDSYIESGITQIGLIPSHWCVKKLKFCASINSQSLPENTGASYRIKYVDIGSVSFENGIEKIEEFLFGDSPSRARRLAEPGDTVVSTVRTYLKAIAFINEKLSRYVYSTGFAVVSPKAFGNPAYLTNFIKSNAFTDQVDTVAKGMSYPAINSNELSNLYIVEPTEIEQTQITNFLARKTAQIDEAIAIKERQVALLNERKQTIIQKAITQGLDPDVPMRDSGIDWIGEIPEHWDTIRLKYILEERNERSKTGEEPLLMVSQIYGLVVRSEYHDKAEVAVSSVGNKIVYKNDLVFNKLKAHLGVFFKSSINFKGLVSPDYAVYKPKAYVENLKLLELLFRNPKYIQQFVVRATGIVEGLIRLYSDELFDIPVPVAPVEEQREILNFVSNESKRIDEVVDIQRSQIALLKEYKTTLINSVITGKFRITPEMAEL</sequence>
<keyword evidence="1" id="KW-0680">Restriction system</keyword>
<organism evidence="3 4">
    <name type="scientific">Halodesulfovibrio marinisediminis DSM 17456</name>
    <dbReference type="NCBI Taxonomy" id="1121457"/>
    <lineage>
        <taxon>Bacteria</taxon>
        <taxon>Pseudomonadati</taxon>
        <taxon>Thermodesulfobacteriota</taxon>
        <taxon>Desulfovibrionia</taxon>
        <taxon>Desulfovibrionales</taxon>
        <taxon>Desulfovibrionaceae</taxon>
        <taxon>Halodesulfovibrio</taxon>
    </lineage>
</organism>
<name>A0A1N6IFQ1_9BACT</name>
<evidence type="ECO:0000256" key="1">
    <source>
        <dbReference type="ARBA" id="ARBA00022747"/>
    </source>
</evidence>
<evidence type="ECO:0000313" key="4">
    <source>
        <dbReference type="Proteomes" id="UP000184694"/>
    </source>
</evidence>
<dbReference type="AlphaFoldDB" id="A0A1N6IFQ1"/>
<proteinExistence type="predicted"/>
<evidence type="ECO:0000256" key="2">
    <source>
        <dbReference type="ARBA" id="ARBA00023125"/>
    </source>
</evidence>
<keyword evidence="4" id="KW-1185">Reference proteome</keyword>
<dbReference type="InterPro" id="IPR044946">
    <property type="entry name" value="Restrct_endonuc_typeI_TRD_sf"/>
</dbReference>
<evidence type="ECO:0000313" key="3">
    <source>
        <dbReference type="EMBL" id="SIO30850.1"/>
    </source>
</evidence>
<dbReference type="Gene3D" id="3.90.220.20">
    <property type="entry name" value="DNA methylase specificity domains"/>
    <property type="match status" value="2"/>
</dbReference>
<reference evidence="4" key="1">
    <citation type="submission" date="2016-11" db="EMBL/GenBank/DDBJ databases">
        <authorList>
            <person name="Varghese N."/>
            <person name="Submissions S."/>
        </authorList>
    </citation>
    <scope>NUCLEOTIDE SEQUENCE [LARGE SCALE GENOMIC DNA]</scope>
    <source>
        <strain evidence="4">DSM 17456</strain>
    </source>
</reference>